<dbReference type="RefSeq" id="WP_344707666.1">
    <property type="nucleotide sequence ID" value="NZ_BAABBQ010000001.1"/>
</dbReference>
<organism evidence="3 4">
    <name type="scientific">Sphingomonas swuensis</name>
    <dbReference type="NCBI Taxonomy" id="977800"/>
    <lineage>
        <taxon>Bacteria</taxon>
        <taxon>Pseudomonadati</taxon>
        <taxon>Pseudomonadota</taxon>
        <taxon>Alphaproteobacteria</taxon>
        <taxon>Sphingomonadales</taxon>
        <taxon>Sphingomonadaceae</taxon>
        <taxon>Sphingomonas</taxon>
    </lineage>
</organism>
<feature type="transmembrane region" description="Helical" evidence="1">
    <location>
        <begin position="362"/>
        <end position="381"/>
    </location>
</feature>
<evidence type="ECO:0000259" key="2">
    <source>
        <dbReference type="Pfam" id="PF04235"/>
    </source>
</evidence>
<feature type="domain" description="DUF418" evidence="2">
    <location>
        <begin position="242"/>
        <end position="399"/>
    </location>
</feature>
<evidence type="ECO:0000313" key="4">
    <source>
        <dbReference type="Proteomes" id="UP001500235"/>
    </source>
</evidence>
<keyword evidence="1" id="KW-0472">Membrane</keyword>
<feature type="transmembrane region" description="Helical" evidence="1">
    <location>
        <begin position="256"/>
        <end position="278"/>
    </location>
</feature>
<protein>
    <submittedName>
        <fullName evidence="3">DUF418 domain-containing protein</fullName>
    </submittedName>
</protein>
<keyword evidence="4" id="KW-1185">Reference proteome</keyword>
<dbReference type="InterPro" id="IPR007349">
    <property type="entry name" value="DUF418"/>
</dbReference>
<dbReference type="Proteomes" id="UP001500235">
    <property type="component" value="Unassembled WGS sequence"/>
</dbReference>
<feature type="transmembrane region" description="Helical" evidence="1">
    <location>
        <begin position="290"/>
        <end position="312"/>
    </location>
</feature>
<feature type="transmembrane region" description="Helical" evidence="1">
    <location>
        <begin position="216"/>
        <end position="236"/>
    </location>
</feature>
<keyword evidence="1" id="KW-0812">Transmembrane</keyword>
<dbReference type="PANTHER" id="PTHR30590">
    <property type="entry name" value="INNER MEMBRANE PROTEIN"/>
    <property type="match status" value="1"/>
</dbReference>
<dbReference type="InterPro" id="IPR052529">
    <property type="entry name" value="Bact_Transport_Assoc"/>
</dbReference>
<feature type="transmembrane region" description="Helical" evidence="1">
    <location>
        <begin position="95"/>
        <end position="128"/>
    </location>
</feature>
<comment type="caution">
    <text evidence="3">The sequence shown here is derived from an EMBL/GenBank/DDBJ whole genome shotgun (WGS) entry which is preliminary data.</text>
</comment>
<keyword evidence="1" id="KW-1133">Transmembrane helix</keyword>
<dbReference type="EMBL" id="BAABBQ010000001">
    <property type="protein sequence ID" value="GAA4022829.1"/>
    <property type="molecule type" value="Genomic_DNA"/>
</dbReference>
<accession>A0ABP7T915</accession>
<name>A0ABP7T915_9SPHN</name>
<gene>
    <name evidence="3" type="ORF">GCM10022280_24400</name>
</gene>
<evidence type="ECO:0000313" key="3">
    <source>
        <dbReference type="EMBL" id="GAA4022829.1"/>
    </source>
</evidence>
<dbReference type="Pfam" id="PF04235">
    <property type="entry name" value="DUF418"/>
    <property type="match status" value="1"/>
</dbReference>
<feature type="transmembrane region" description="Helical" evidence="1">
    <location>
        <begin position="134"/>
        <end position="157"/>
    </location>
</feature>
<feature type="transmembrane region" description="Helical" evidence="1">
    <location>
        <begin position="12"/>
        <end position="32"/>
    </location>
</feature>
<reference evidence="4" key="1">
    <citation type="journal article" date="2019" name="Int. J. Syst. Evol. Microbiol.">
        <title>The Global Catalogue of Microorganisms (GCM) 10K type strain sequencing project: providing services to taxonomists for standard genome sequencing and annotation.</title>
        <authorList>
            <consortium name="The Broad Institute Genomics Platform"/>
            <consortium name="The Broad Institute Genome Sequencing Center for Infectious Disease"/>
            <person name="Wu L."/>
            <person name="Ma J."/>
        </authorList>
    </citation>
    <scope>NUCLEOTIDE SEQUENCE [LARGE SCALE GENOMIC DNA]</scope>
    <source>
        <strain evidence="4">JCM 17563</strain>
    </source>
</reference>
<evidence type="ECO:0000256" key="1">
    <source>
        <dbReference type="SAM" id="Phobius"/>
    </source>
</evidence>
<feature type="transmembrane region" description="Helical" evidence="1">
    <location>
        <begin position="332"/>
        <end position="350"/>
    </location>
</feature>
<sequence>MATTSGERIATLDIVRGVAVMGILAMNIVAFADVPAAYFNPLAQTVAVRTDDLLTYAGQFLLFDGKMRGLFSFLFGASLLLLSEKMAPNLVRRRLMWLLLFGALHFFFIWWGDILIAYALVGFLALAFRDAGVRALVIAAVVLLAIQFALFAGMTFYSLSLQDAIAGGTASAEQLKSWEEMTRDIAMPSAARRAEAIALYLGPWTSLVHHQFTEKAFMPLAGLFGVGWETLAYMLLGMASLKSGLLTGAWADRRYWRTALIGLAIALPAYVVALRFLFRSEWAGPAIFMWAFAATVPVRPLMVVAFACLIILATRRGGALTGRIAAAGRAAFSNYLGTSIVMTAIFYGWGLGLFSTLGRMELAGVVLATWAAMLLWSKPWLDRFRYGPLEWAWRSLTFARLEPMRRQAAVAG</sequence>
<dbReference type="PANTHER" id="PTHR30590:SF2">
    <property type="entry name" value="INNER MEMBRANE PROTEIN"/>
    <property type="match status" value="1"/>
</dbReference>
<proteinExistence type="predicted"/>